<proteinExistence type="predicted"/>
<name>A0A4U0R4I8_9RHOB</name>
<keyword evidence="3" id="KW-1185">Reference proteome</keyword>
<feature type="region of interest" description="Disordered" evidence="1">
    <location>
        <begin position="81"/>
        <end position="105"/>
    </location>
</feature>
<dbReference type="RefSeq" id="WP_136857278.1">
    <property type="nucleotide sequence ID" value="NZ_SUNH01000018.1"/>
</dbReference>
<evidence type="ECO:0000313" key="2">
    <source>
        <dbReference type="EMBL" id="TJZ83064.1"/>
    </source>
</evidence>
<sequence length="105" mass="11409">MNPMMPMILPASQVRLVSQFARIAIESNMVIGLRMAGMMGLMVQAPGEPFRMVAEKHAAVSESLFAMASAGLRGHSTERMLSAGMRPYGRRTRANSRRLSAVKSG</sequence>
<reference evidence="2 3" key="1">
    <citation type="submission" date="2019-04" db="EMBL/GenBank/DDBJ databases">
        <authorList>
            <person name="Li J."/>
        </authorList>
    </citation>
    <scope>NUCLEOTIDE SEQUENCE [LARGE SCALE GENOMIC DNA]</scope>
    <source>
        <strain evidence="2 3">CCTCC AB2016182</strain>
    </source>
</reference>
<organism evidence="2 3">
    <name type="scientific">Paracoccus hibiscisoli</name>
    <dbReference type="NCBI Taxonomy" id="2023261"/>
    <lineage>
        <taxon>Bacteria</taxon>
        <taxon>Pseudomonadati</taxon>
        <taxon>Pseudomonadota</taxon>
        <taxon>Alphaproteobacteria</taxon>
        <taxon>Rhodobacterales</taxon>
        <taxon>Paracoccaceae</taxon>
        <taxon>Paracoccus</taxon>
    </lineage>
</organism>
<evidence type="ECO:0000256" key="1">
    <source>
        <dbReference type="SAM" id="MobiDB-lite"/>
    </source>
</evidence>
<evidence type="ECO:0000313" key="3">
    <source>
        <dbReference type="Proteomes" id="UP000306223"/>
    </source>
</evidence>
<dbReference type="OrthoDB" id="7869201at2"/>
<protein>
    <submittedName>
        <fullName evidence="2">Antibiotic ABC transporter</fullName>
    </submittedName>
</protein>
<dbReference type="Proteomes" id="UP000306223">
    <property type="component" value="Unassembled WGS sequence"/>
</dbReference>
<accession>A0A4U0R4I8</accession>
<dbReference type="AlphaFoldDB" id="A0A4U0R4I8"/>
<comment type="caution">
    <text evidence="2">The sequence shown here is derived from an EMBL/GenBank/DDBJ whole genome shotgun (WGS) entry which is preliminary data.</text>
</comment>
<dbReference type="EMBL" id="SUNH01000018">
    <property type="protein sequence ID" value="TJZ83064.1"/>
    <property type="molecule type" value="Genomic_DNA"/>
</dbReference>
<gene>
    <name evidence="2" type="ORF">FA740_13380</name>
</gene>